<keyword evidence="1" id="KW-0732">Signal</keyword>
<accession>A0A3B0BV11</accession>
<name>A0A3B0BV11_9BACL</name>
<dbReference type="OrthoDB" id="2585048at2"/>
<evidence type="ECO:0000313" key="3">
    <source>
        <dbReference type="Proteomes" id="UP000282311"/>
    </source>
</evidence>
<feature type="signal peptide" evidence="1">
    <location>
        <begin position="1"/>
        <end position="23"/>
    </location>
</feature>
<comment type="caution">
    <text evidence="2">The sequence shown here is derived from an EMBL/GenBank/DDBJ whole genome shotgun (WGS) entry which is preliminary data.</text>
</comment>
<dbReference type="AlphaFoldDB" id="A0A3B0BV11"/>
<proteinExistence type="predicted"/>
<sequence>MTVKLLSAVTAAFLLSAACGSFAEGGKSAAAENNANPVSAQTAPIAANTADISDIGLRELPWQTYTNRGDVRLLPDGLGPDHRLVKEVPLIAGTGSGKTKVILYERSDDSFYVHAALELDGITYDLGAVAGLSDEPVQIQDLFLFGKETIQIKGAVGAAASMTRYIDISDGVPKPLLLVDEGHASEYDIDHDGQEEVIASSGTIPGLSVYRLKDGHIERCQLNEALRADAVILTREGAIAAYFGQERVKLYWLKAEGILSFATYSAEEFESDRFVTIPYTPGDVKQIREQADRLRLFDPYVPRQGIATDYSVEAAAAMNREGTLKLTYPHFAIYESRADLRLHEEDQSVTGEKRYFPGFTAEWIGPAEGGGEWYVQRGSTYMSIITAKPFDKEQLLYVLASMIPLEEVKTSDGMTAALPSPPVTRDYLFALQAANEFAAAWAHRDPDSGLKWVTDEWKAGQDPLALDAYFRGTSSPQHMTFELSGKRRVDDRTYLFELRLYEYYTGQPDYVLGFPADYGRGLIIEVVKQGETEWGEGIWRVNP</sequence>
<evidence type="ECO:0000256" key="1">
    <source>
        <dbReference type="SAM" id="SignalP"/>
    </source>
</evidence>
<feature type="chain" id="PRO_5017225296" description="VCBS repeat-containing protein" evidence="1">
    <location>
        <begin position="24"/>
        <end position="543"/>
    </location>
</feature>
<dbReference type="EMBL" id="RBAH01000022">
    <property type="protein sequence ID" value="RKN75847.1"/>
    <property type="molecule type" value="Genomic_DNA"/>
</dbReference>
<gene>
    <name evidence="2" type="ORF">D7M11_25415</name>
</gene>
<dbReference type="Proteomes" id="UP000282311">
    <property type="component" value="Unassembled WGS sequence"/>
</dbReference>
<keyword evidence="3" id="KW-1185">Reference proteome</keyword>
<organism evidence="2 3">
    <name type="scientific">Paenibacillus ginsengarvi</name>
    <dbReference type="NCBI Taxonomy" id="400777"/>
    <lineage>
        <taxon>Bacteria</taxon>
        <taxon>Bacillati</taxon>
        <taxon>Bacillota</taxon>
        <taxon>Bacilli</taxon>
        <taxon>Bacillales</taxon>
        <taxon>Paenibacillaceae</taxon>
        <taxon>Paenibacillus</taxon>
    </lineage>
</organism>
<reference evidence="2 3" key="1">
    <citation type="journal article" date="2007" name="Int. J. Syst. Evol. Microbiol.">
        <title>Paenibacillus ginsengarvi sp. nov., isolated from soil from ginseng cultivation.</title>
        <authorList>
            <person name="Yoon M.H."/>
            <person name="Ten L.N."/>
            <person name="Im W.T."/>
        </authorList>
    </citation>
    <scope>NUCLEOTIDE SEQUENCE [LARGE SCALE GENOMIC DNA]</scope>
    <source>
        <strain evidence="2 3">KCTC 13059</strain>
    </source>
</reference>
<dbReference type="PROSITE" id="PS51257">
    <property type="entry name" value="PROKAR_LIPOPROTEIN"/>
    <property type="match status" value="1"/>
</dbReference>
<dbReference type="RefSeq" id="WP_120750077.1">
    <property type="nucleotide sequence ID" value="NZ_RBAH01000022.1"/>
</dbReference>
<evidence type="ECO:0000313" key="2">
    <source>
        <dbReference type="EMBL" id="RKN75847.1"/>
    </source>
</evidence>
<evidence type="ECO:0008006" key="4">
    <source>
        <dbReference type="Google" id="ProtNLM"/>
    </source>
</evidence>
<protein>
    <recommendedName>
        <fullName evidence="4">VCBS repeat-containing protein</fullName>
    </recommendedName>
</protein>